<dbReference type="Gene3D" id="4.10.240.10">
    <property type="entry name" value="Zn(2)-C6 fungal-type DNA-binding domain"/>
    <property type="match status" value="1"/>
</dbReference>
<evidence type="ECO:0000256" key="3">
    <source>
        <dbReference type="ARBA" id="ARBA00023015"/>
    </source>
</evidence>
<dbReference type="Pfam" id="PF11951">
    <property type="entry name" value="Fungal_trans_2"/>
    <property type="match status" value="1"/>
</dbReference>
<proteinExistence type="predicted"/>
<dbReference type="PANTHER" id="PTHR36206:SF16">
    <property type="entry name" value="TRANSCRIPTION FACTOR DOMAIN-CONTAINING PROTEIN-RELATED"/>
    <property type="match status" value="1"/>
</dbReference>
<evidence type="ECO:0000256" key="2">
    <source>
        <dbReference type="ARBA" id="ARBA00022833"/>
    </source>
</evidence>
<keyword evidence="2" id="KW-0862">Zinc</keyword>
<keyword evidence="1" id="KW-0479">Metal-binding</keyword>
<keyword evidence="4" id="KW-0238">DNA-binding</keyword>
<dbReference type="PANTHER" id="PTHR36206">
    <property type="entry name" value="ASPERCRYPTIN BIOSYNTHESIS CLUSTER-SPECIFIC TRANSCRIPTION REGULATOR ATNN-RELATED"/>
    <property type="match status" value="1"/>
</dbReference>
<evidence type="ECO:0000256" key="4">
    <source>
        <dbReference type="ARBA" id="ARBA00023125"/>
    </source>
</evidence>
<feature type="domain" description="Zn(2)-C6 fungal-type" evidence="7">
    <location>
        <begin position="25"/>
        <end position="53"/>
    </location>
</feature>
<evidence type="ECO:0000256" key="6">
    <source>
        <dbReference type="ARBA" id="ARBA00023242"/>
    </source>
</evidence>
<comment type="caution">
    <text evidence="8">The sequence shown here is derived from an EMBL/GenBank/DDBJ whole genome shotgun (WGS) entry which is preliminary data.</text>
</comment>
<reference evidence="8 9" key="1">
    <citation type="submission" date="2024-07" db="EMBL/GenBank/DDBJ databases">
        <title>Section-level genome sequencing and comparative genomics of Aspergillus sections Usti and Cavernicolus.</title>
        <authorList>
            <consortium name="Lawrence Berkeley National Laboratory"/>
            <person name="Nybo J.L."/>
            <person name="Vesth T.C."/>
            <person name="Theobald S."/>
            <person name="Frisvad J.C."/>
            <person name="Larsen T.O."/>
            <person name="Kjaerboelling I."/>
            <person name="Rothschild-Mancinelli K."/>
            <person name="Lyhne E.K."/>
            <person name="Kogle M.E."/>
            <person name="Barry K."/>
            <person name="Clum A."/>
            <person name="Na H."/>
            <person name="Ledsgaard L."/>
            <person name="Lin J."/>
            <person name="Lipzen A."/>
            <person name="Kuo A."/>
            <person name="Riley R."/>
            <person name="Mondo S."/>
            <person name="Labutti K."/>
            <person name="Haridas S."/>
            <person name="Pangalinan J."/>
            <person name="Salamov A.A."/>
            <person name="Simmons B.A."/>
            <person name="Magnuson J.K."/>
            <person name="Chen J."/>
            <person name="Drula E."/>
            <person name="Henrissat B."/>
            <person name="Wiebenga A."/>
            <person name="Lubbers R.J."/>
            <person name="Gomes A.C."/>
            <person name="Makela M.R."/>
            <person name="Stajich J."/>
            <person name="Grigoriev I.V."/>
            <person name="Mortensen U.H."/>
            <person name="De Vries R.P."/>
            <person name="Baker S.E."/>
            <person name="Andersen M.R."/>
        </authorList>
    </citation>
    <scope>NUCLEOTIDE SEQUENCE [LARGE SCALE GENOMIC DNA]</scope>
    <source>
        <strain evidence="8 9">CBS 588.65</strain>
    </source>
</reference>
<evidence type="ECO:0000313" key="8">
    <source>
        <dbReference type="EMBL" id="KAL2821521.1"/>
    </source>
</evidence>
<gene>
    <name evidence="8" type="ORF">BJX63DRAFT_218526</name>
</gene>
<protein>
    <recommendedName>
        <fullName evidence="7">Zn(2)-C6 fungal-type domain-containing protein</fullName>
    </recommendedName>
</protein>
<sequence length="527" mass="58038">MSQQPPKSKPAGKRRKAFAPRSRTGCRSCRIRRIRCDESPGQCRNCTSAGWKCDGYDIHRLPWGYRTKAAVGASAGSSETPYIGLGSGSRLAIAMTSDEHRAFSHFQYHSVAHLTGLFDSPLWQQHVLQMCHADSAVFHAVIMLSAAHQECELNNMQLVDEAVQSHQVYQFSLQQSARAMRLLNQRLSSGSKDPELTRVVLLCCLLFVMAEVLLGRYETAWTHLRCGILVLEDKNTPSVEPSLAAIIRRLDLQAAIYGNSQQVLRIPLSPPPCQDLAPLEPFTTFIQLQSTVSTLLETAIPLIAACLSLSESGYQTNYARLSLSQARLLSRFSQFIPHFNRFVTLCSATLTPKQLHGLDLIRILISGTSLALKTSLMRDPLPESLLPEFLAVLEANEAYIARYTPANARAPGHTLRPTLTTDHGIIANIYTIATRAPGIPTRLRAIAILRAWPHYEGLHNSTFAALIAIHALKRHFHENGLDPGPALRTTKEEDAFKGQFLKGIQSGAGKKDVAPLIMARISTPSGG</sequence>
<dbReference type="SMART" id="SM00066">
    <property type="entry name" value="GAL4"/>
    <property type="match status" value="1"/>
</dbReference>
<dbReference type="Pfam" id="PF00172">
    <property type="entry name" value="Zn_clus"/>
    <property type="match status" value="1"/>
</dbReference>
<dbReference type="PROSITE" id="PS00463">
    <property type="entry name" value="ZN2_CY6_FUNGAL_1"/>
    <property type="match status" value="1"/>
</dbReference>
<keyword evidence="6" id="KW-0539">Nucleus</keyword>
<dbReference type="SUPFAM" id="SSF57701">
    <property type="entry name" value="Zn2/Cys6 DNA-binding domain"/>
    <property type="match status" value="1"/>
</dbReference>
<name>A0ABR4I1A5_9EURO</name>
<keyword evidence="5" id="KW-0804">Transcription</keyword>
<dbReference type="InterPro" id="IPR021858">
    <property type="entry name" value="Fun_TF"/>
</dbReference>
<keyword evidence="3" id="KW-0805">Transcription regulation</keyword>
<keyword evidence="9" id="KW-1185">Reference proteome</keyword>
<evidence type="ECO:0000256" key="1">
    <source>
        <dbReference type="ARBA" id="ARBA00022723"/>
    </source>
</evidence>
<organism evidence="8 9">
    <name type="scientific">Aspergillus granulosus</name>
    <dbReference type="NCBI Taxonomy" id="176169"/>
    <lineage>
        <taxon>Eukaryota</taxon>
        <taxon>Fungi</taxon>
        <taxon>Dikarya</taxon>
        <taxon>Ascomycota</taxon>
        <taxon>Pezizomycotina</taxon>
        <taxon>Eurotiomycetes</taxon>
        <taxon>Eurotiomycetidae</taxon>
        <taxon>Eurotiales</taxon>
        <taxon>Aspergillaceae</taxon>
        <taxon>Aspergillus</taxon>
        <taxon>Aspergillus subgen. Nidulantes</taxon>
    </lineage>
</organism>
<dbReference type="Proteomes" id="UP001610334">
    <property type="component" value="Unassembled WGS sequence"/>
</dbReference>
<evidence type="ECO:0000259" key="7">
    <source>
        <dbReference type="PROSITE" id="PS50048"/>
    </source>
</evidence>
<dbReference type="InterPro" id="IPR052360">
    <property type="entry name" value="Transcr_Regulatory_Proteins"/>
</dbReference>
<accession>A0ABR4I1A5</accession>
<dbReference type="InterPro" id="IPR036864">
    <property type="entry name" value="Zn2-C6_fun-type_DNA-bd_sf"/>
</dbReference>
<dbReference type="PROSITE" id="PS50048">
    <property type="entry name" value="ZN2_CY6_FUNGAL_2"/>
    <property type="match status" value="1"/>
</dbReference>
<dbReference type="EMBL" id="JBFXLT010000004">
    <property type="protein sequence ID" value="KAL2821521.1"/>
    <property type="molecule type" value="Genomic_DNA"/>
</dbReference>
<evidence type="ECO:0000313" key="9">
    <source>
        <dbReference type="Proteomes" id="UP001610334"/>
    </source>
</evidence>
<evidence type="ECO:0000256" key="5">
    <source>
        <dbReference type="ARBA" id="ARBA00023163"/>
    </source>
</evidence>
<dbReference type="InterPro" id="IPR001138">
    <property type="entry name" value="Zn2Cys6_DnaBD"/>
</dbReference>